<feature type="region of interest" description="CuBD subdomain" evidence="8">
    <location>
        <begin position="139"/>
        <end position="204"/>
    </location>
</feature>
<dbReference type="PROSITE" id="PS51869">
    <property type="entry name" value="APP_E1"/>
    <property type="match status" value="1"/>
</dbReference>
<keyword evidence="5" id="KW-0472">Membrane</keyword>
<dbReference type="InterPro" id="IPR008155">
    <property type="entry name" value="Amyloid_glyco"/>
</dbReference>
<dbReference type="GO" id="GO:0043005">
    <property type="term" value="C:neuron projection"/>
    <property type="evidence" value="ECO:0007669"/>
    <property type="project" value="TreeGrafter"/>
</dbReference>
<keyword evidence="14" id="KW-1185">Reference proteome</keyword>
<dbReference type="WBParaSite" id="Gr19_v10_g1247.t1">
    <property type="protein sequence ID" value="Gr19_v10_g1247.t1"/>
    <property type="gene ID" value="Gr19_v10_g1247"/>
</dbReference>
<dbReference type="InterPro" id="IPR036176">
    <property type="entry name" value="E2_sf"/>
</dbReference>
<dbReference type="SUPFAM" id="SSF109843">
    <property type="entry name" value="CAPPD, an extracellular domain of amyloid beta A4 protein"/>
    <property type="match status" value="1"/>
</dbReference>
<feature type="region of interest" description="Disordered" evidence="10">
    <location>
        <begin position="221"/>
        <end position="288"/>
    </location>
</feature>
<feature type="compositionally biased region" description="Basic and acidic residues" evidence="10">
    <location>
        <begin position="603"/>
        <end position="616"/>
    </location>
</feature>
<dbReference type="SMART" id="SM00006">
    <property type="entry name" value="A4_EXTRA"/>
    <property type="match status" value="1"/>
</dbReference>
<sequence>MPQLLTALLLLFFLFSTFAAGTEEPGSSSSGTSKKKHEHFMPLVAFQCGYRNKFMNAEGRWQDDPSSVASCLHGKYDVLKYCKRVYPGEQISNIVEYSHLTRIGHWCREDGSDCHHQFTVRPFRCIAGEFVTESLQVPNRCHFSHIAGKDKCNDYKFWNSKSDEECAKKKDSIKGQSMRPRSFAILEPCGLGMFRGVEFVCCPRDLEERIEKVVDLEAEVGKLKSDSNDNDDDEEEEDDDEEYDDEDEEGDEKSVKKESADAKAEQDPYFKDDLQSNEHERFREAEERLEKRHRKMVTKVITEWSELFERYNKMKEKDPKGAEQYKRNMTAKFRKTVAALEAENKEQRKQIEELHDERVQTALNEKKRQATHEYRAALAVQVGQANKQNVLRTLKNYIRAEEKDRQHMLNRYRHLLRSDPEAAVSFEPVLLHRLRYIDLRINGTLAMLRDFPVLEKETRPLAIAFWKSYRRENTPEVLDELTAKKEGGRYLSDEERNERLIRLYKQNFERHHPGNHLTLKLQELAPKTKSKMATTSTVPITTHKSMVVSLKDVLKERKTADEAEEDSDEDQFEEDEESEEKTTPFTTTTAAPKRIHVELLNGEEGKKSKTDKEKPAKLMSSKLSSSSSSSGSEESAEGEEEADEDEDNEATGEMLKADGEAKKKHLRVDIEPIVLAPAPGELRRRRTTIRCSAGGWPRPTFCWGDGIDTPDSLRSSERLRKPHLLILRGEERLLSRNQRKAFSSFLYHRFILIPSRQTILLRNNLWAIGRNFHIKNSGGVGISRSDKAPYFSRSLVIWTVKSSRTTSIRPPLPSPPTLFHQHISTFFFHTLSSFLLIRQ</sequence>
<feature type="chain" id="PRO_5037479432" evidence="11">
    <location>
        <begin position="20"/>
        <end position="839"/>
    </location>
</feature>
<feature type="disulfide bond" evidence="8">
    <location>
        <begin position="48"/>
        <end position="71"/>
    </location>
</feature>
<keyword evidence="6 8" id="KW-1015">Disulfide bond</keyword>
<dbReference type="InterPro" id="IPR011178">
    <property type="entry name" value="Amyloid_glyco_Cu-bd"/>
</dbReference>
<dbReference type="InterPro" id="IPR036669">
    <property type="entry name" value="Amyloid_Cu-bd_sf"/>
</dbReference>
<dbReference type="Gene3D" id="3.30.1490.140">
    <property type="entry name" value="Amyloidogenic glycoprotein, copper-binding domain"/>
    <property type="match status" value="1"/>
</dbReference>
<dbReference type="InterPro" id="IPR024329">
    <property type="entry name" value="Amyloid_glyco_E2_domain"/>
</dbReference>
<proteinExistence type="inferred from homology"/>
<evidence type="ECO:0000256" key="3">
    <source>
        <dbReference type="ARBA" id="ARBA00022729"/>
    </source>
</evidence>
<accession>A0A914H1W5</accession>
<dbReference type="GO" id="GO:0043025">
    <property type="term" value="C:neuronal cell body"/>
    <property type="evidence" value="ECO:0007669"/>
    <property type="project" value="TreeGrafter"/>
</dbReference>
<keyword evidence="7" id="KW-0325">Glycoprotein</keyword>
<dbReference type="GO" id="GO:0007417">
    <property type="term" value="P:central nervous system development"/>
    <property type="evidence" value="ECO:0007669"/>
    <property type="project" value="TreeGrafter"/>
</dbReference>
<feature type="signal peptide" evidence="11">
    <location>
        <begin position="1"/>
        <end position="19"/>
    </location>
</feature>
<dbReference type="InterPro" id="IPR036454">
    <property type="entry name" value="Amyloid_glyco_heparin-bd_sf"/>
</dbReference>
<evidence type="ECO:0000256" key="10">
    <source>
        <dbReference type="SAM" id="MobiDB-lite"/>
    </source>
</evidence>
<feature type="compositionally biased region" description="Acidic residues" evidence="10">
    <location>
        <begin position="562"/>
        <end position="579"/>
    </location>
</feature>
<organism evidence="14 15">
    <name type="scientific">Globodera rostochiensis</name>
    <name type="common">Golden nematode worm</name>
    <name type="synonym">Heterodera rostochiensis</name>
    <dbReference type="NCBI Taxonomy" id="31243"/>
    <lineage>
        <taxon>Eukaryota</taxon>
        <taxon>Metazoa</taxon>
        <taxon>Ecdysozoa</taxon>
        <taxon>Nematoda</taxon>
        <taxon>Chromadorea</taxon>
        <taxon>Rhabditida</taxon>
        <taxon>Tylenchina</taxon>
        <taxon>Tylenchomorpha</taxon>
        <taxon>Tylenchoidea</taxon>
        <taxon>Heteroderidae</taxon>
        <taxon>Heteroderinae</taxon>
        <taxon>Globodera</taxon>
    </lineage>
</organism>
<dbReference type="PANTHER" id="PTHR23103:SF15">
    <property type="entry name" value="AMYLOID-BETA-LIKE PROTEIN"/>
    <property type="match status" value="1"/>
</dbReference>
<feature type="domain" description="E2" evidence="13">
    <location>
        <begin position="265"/>
        <end position="465"/>
    </location>
</feature>
<dbReference type="SUPFAM" id="SSF56491">
    <property type="entry name" value="A heparin-binding domain"/>
    <property type="match status" value="1"/>
</dbReference>
<evidence type="ECO:0000256" key="7">
    <source>
        <dbReference type="ARBA" id="ARBA00023180"/>
    </source>
</evidence>
<feature type="region of interest" description="GFLD subdomain" evidence="8">
    <location>
        <begin position="38"/>
        <end position="131"/>
    </location>
</feature>
<dbReference type="GO" id="GO:0016020">
    <property type="term" value="C:membrane"/>
    <property type="evidence" value="ECO:0007669"/>
    <property type="project" value="UniProtKB-SubCell"/>
</dbReference>
<evidence type="ECO:0000256" key="6">
    <source>
        <dbReference type="ARBA" id="ARBA00023157"/>
    </source>
</evidence>
<evidence type="ECO:0000256" key="5">
    <source>
        <dbReference type="ARBA" id="ARBA00023136"/>
    </source>
</evidence>
<comment type="caution">
    <text evidence="8">Lacks conserved residue(s) required for the propagation of feature annotation.</text>
</comment>
<dbReference type="InterPro" id="IPR015849">
    <property type="entry name" value="Amyloid_glyco_heparin-bd"/>
</dbReference>
<protein>
    <submittedName>
        <fullName evidence="15">Uncharacterized protein</fullName>
    </submittedName>
</protein>
<feature type="domain" description="E1" evidence="12">
    <location>
        <begin position="38"/>
        <end position="204"/>
    </location>
</feature>
<dbReference type="Gene3D" id="1.20.120.770">
    <property type="entry name" value="Amyloid precursor protein, E2 domain"/>
    <property type="match status" value="1"/>
</dbReference>
<dbReference type="Pfam" id="PF02177">
    <property type="entry name" value="APP_N"/>
    <property type="match status" value="1"/>
</dbReference>
<dbReference type="GO" id="GO:0007409">
    <property type="term" value="P:axonogenesis"/>
    <property type="evidence" value="ECO:0007669"/>
    <property type="project" value="TreeGrafter"/>
</dbReference>
<feature type="compositionally biased region" description="Acidic residues" evidence="10">
    <location>
        <begin position="228"/>
        <end position="251"/>
    </location>
</feature>
<dbReference type="SUPFAM" id="SSF89811">
    <property type="entry name" value="Amyloid beta a4 protein copper binding domain (domain 2)"/>
    <property type="match status" value="1"/>
</dbReference>
<name>A0A914H1W5_GLORO</name>
<evidence type="ECO:0000256" key="8">
    <source>
        <dbReference type="PROSITE-ProRule" id="PRU01217"/>
    </source>
</evidence>
<keyword evidence="4" id="KW-1133">Transmembrane helix</keyword>
<evidence type="ECO:0000313" key="15">
    <source>
        <dbReference type="WBParaSite" id="Gr19_v10_g1247.t1"/>
    </source>
</evidence>
<comment type="similarity">
    <text evidence="8">Belongs to the APP family.</text>
</comment>
<dbReference type="InterPro" id="IPR019744">
    <property type="entry name" value="APP_CUBD_CS"/>
</dbReference>
<dbReference type="GO" id="GO:0008201">
    <property type="term" value="F:heparin binding"/>
    <property type="evidence" value="ECO:0007669"/>
    <property type="project" value="UniProtKB-UniRule"/>
</dbReference>
<dbReference type="Proteomes" id="UP000887572">
    <property type="component" value="Unplaced"/>
</dbReference>
<evidence type="ECO:0000256" key="11">
    <source>
        <dbReference type="SAM" id="SignalP"/>
    </source>
</evidence>
<evidence type="ECO:0000259" key="12">
    <source>
        <dbReference type="PROSITE" id="PS51869"/>
    </source>
</evidence>
<feature type="compositionally biased region" description="Acidic residues" evidence="10">
    <location>
        <begin position="634"/>
        <end position="650"/>
    </location>
</feature>
<feature type="compositionally biased region" description="Low complexity" evidence="10">
    <location>
        <begin position="620"/>
        <end position="633"/>
    </location>
</feature>
<dbReference type="Pfam" id="PF12924">
    <property type="entry name" value="APP_Cu_bd"/>
    <property type="match status" value="1"/>
</dbReference>
<keyword evidence="2" id="KW-0812">Transmembrane</keyword>
<reference evidence="15" key="1">
    <citation type="submission" date="2022-11" db="UniProtKB">
        <authorList>
            <consortium name="WormBaseParasite"/>
        </authorList>
    </citation>
    <scope>IDENTIFICATION</scope>
</reference>
<feature type="disulfide bond" evidence="8">
    <location>
        <begin position="107"/>
        <end position="114"/>
    </location>
</feature>
<dbReference type="GO" id="GO:0046914">
    <property type="term" value="F:transition metal ion binding"/>
    <property type="evidence" value="ECO:0007669"/>
    <property type="project" value="InterPro"/>
</dbReference>
<evidence type="ECO:0000259" key="13">
    <source>
        <dbReference type="PROSITE" id="PS51870"/>
    </source>
</evidence>
<feature type="region of interest" description="Disordered" evidence="10">
    <location>
        <begin position="556"/>
        <end position="651"/>
    </location>
</feature>
<evidence type="ECO:0000256" key="4">
    <source>
        <dbReference type="ARBA" id="ARBA00022989"/>
    </source>
</evidence>
<feature type="coiled-coil region" evidence="9">
    <location>
        <begin position="330"/>
        <end position="364"/>
    </location>
</feature>
<evidence type="ECO:0000256" key="9">
    <source>
        <dbReference type="SAM" id="Coils"/>
    </source>
</evidence>
<evidence type="ECO:0000313" key="14">
    <source>
        <dbReference type="Proteomes" id="UP000887572"/>
    </source>
</evidence>
<evidence type="ECO:0000256" key="2">
    <source>
        <dbReference type="ARBA" id="ARBA00022692"/>
    </source>
</evidence>
<dbReference type="AlphaFoldDB" id="A0A914H1W5"/>
<evidence type="ECO:0000256" key="1">
    <source>
        <dbReference type="ARBA" id="ARBA00004479"/>
    </source>
</evidence>
<dbReference type="PANTHER" id="PTHR23103">
    <property type="entry name" value="ALZHEIMER'S DISEASE BETA-AMYLOID RELATED"/>
    <property type="match status" value="1"/>
</dbReference>
<dbReference type="Gene3D" id="3.90.570.10">
    <property type="entry name" value="Amyloidogenic glycoprotein, heparin-binding domain"/>
    <property type="match status" value="1"/>
</dbReference>
<dbReference type="InterPro" id="IPR008154">
    <property type="entry name" value="Amyloid_glyco_extra"/>
</dbReference>
<keyword evidence="9" id="KW-0175">Coiled coil</keyword>
<comment type="subcellular location">
    <subcellularLocation>
        <location evidence="1">Membrane</location>
        <topology evidence="1">Single-pass type I membrane protein</topology>
    </subcellularLocation>
</comment>
<feature type="compositionally biased region" description="Basic and acidic residues" evidence="10">
    <location>
        <begin position="252"/>
        <end position="288"/>
    </location>
</feature>
<keyword evidence="3 11" id="KW-0732">Signal</keyword>
<dbReference type="PROSITE" id="PS00319">
    <property type="entry name" value="APP_CUBD"/>
    <property type="match status" value="1"/>
</dbReference>
<dbReference type="Pfam" id="PF12925">
    <property type="entry name" value="APP_E2"/>
    <property type="match status" value="1"/>
</dbReference>
<dbReference type="PROSITE" id="PS51870">
    <property type="entry name" value="APP_E2"/>
    <property type="match status" value="1"/>
</dbReference>